<name>A0A1R2AZC9_9CILI</name>
<comment type="caution">
    <text evidence="2">The sequence shown here is derived from an EMBL/GenBank/DDBJ whole genome shotgun (WGS) entry which is preliminary data.</text>
</comment>
<dbReference type="PANTHER" id="PTHR21514:SF0">
    <property type="entry name" value="AP-4 COMPLEX ACCESSORY SUBUNIT TEPSIN"/>
    <property type="match status" value="1"/>
</dbReference>
<evidence type="ECO:0000313" key="2">
    <source>
        <dbReference type="EMBL" id="OMJ69862.1"/>
    </source>
</evidence>
<feature type="region of interest" description="Disordered" evidence="1">
    <location>
        <begin position="36"/>
        <end position="77"/>
    </location>
</feature>
<proteinExistence type="predicted"/>
<evidence type="ECO:0008006" key="4">
    <source>
        <dbReference type="Google" id="ProtNLM"/>
    </source>
</evidence>
<dbReference type="EMBL" id="MPUH01001149">
    <property type="protein sequence ID" value="OMJ69862.1"/>
    <property type="molecule type" value="Genomic_DNA"/>
</dbReference>
<dbReference type="PANTHER" id="PTHR21514">
    <property type="entry name" value="AP-4 COMPLEX ACCESSORY SUBUNIT TEPSIN"/>
    <property type="match status" value="1"/>
</dbReference>
<dbReference type="InterPro" id="IPR039273">
    <property type="entry name" value="TEPSIN"/>
</dbReference>
<dbReference type="Proteomes" id="UP000187209">
    <property type="component" value="Unassembled WGS sequence"/>
</dbReference>
<organism evidence="2 3">
    <name type="scientific">Stentor coeruleus</name>
    <dbReference type="NCBI Taxonomy" id="5963"/>
    <lineage>
        <taxon>Eukaryota</taxon>
        <taxon>Sar</taxon>
        <taxon>Alveolata</taxon>
        <taxon>Ciliophora</taxon>
        <taxon>Postciliodesmatophora</taxon>
        <taxon>Heterotrichea</taxon>
        <taxon>Heterotrichida</taxon>
        <taxon>Stentoridae</taxon>
        <taxon>Stentor</taxon>
    </lineage>
</organism>
<accession>A0A1R2AZC9</accession>
<protein>
    <recommendedName>
        <fullName evidence="4">VHS domain-containing protein</fullName>
    </recommendedName>
</protein>
<keyword evidence="3" id="KW-1185">Reference proteome</keyword>
<gene>
    <name evidence="2" type="ORF">SteCoe_32299</name>
</gene>
<feature type="compositionally biased region" description="Polar residues" evidence="1">
    <location>
        <begin position="55"/>
        <end position="71"/>
    </location>
</feature>
<evidence type="ECO:0000256" key="1">
    <source>
        <dbReference type="SAM" id="MobiDB-lite"/>
    </source>
</evidence>
<dbReference type="AlphaFoldDB" id="A0A1R2AZC9"/>
<reference evidence="2 3" key="1">
    <citation type="submission" date="2016-11" db="EMBL/GenBank/DDBJ databases">
        <title>The macronuclear genome of Stentor coeruleus: a giant cell with tiny introns.</title>
        <authorList>
            <person name="Slabodnick M."/>
            <person name="Ruby J.G."/>
            <person name="Reiff S.B."/>
            <person name="Swart E.C."/>
            <person name="Gosai S."/>
            <person name="Prabakaran S."/>
            <person name="Witkowska E."/>
            <person name="Larue G.E."/>
            <person name="Fisher S."/>
            <person name="Freeman R.M."/>
            <person name="Gunawardena J."/>
            <person name="Chu W."/>
            <person name="Stover N.A."/>
            <person name="Gregory B.D."/>
            <person name="Nowacki M."/>
            <person name="Derisi J."/>
            <person name="Roy S.W."/>
            <person name="Marshall W.F."/>
            <person name="Sood P."/>
        </authorList>
    </citation>
    <scope>NUCLEOTIDE SEQUENCE [LARGE SCALE GENOMIC DNA]</scope>
    <source>
        <strain evidence="2">WM001</strain>
    </source>
</reference>
<dbReference type="OrthoDB" id="321948at2759"/>
<evidence type="ECO:0000313" key="3">
    <source>
        <dbReference type="Proteomes" id="UP000187209"/>
    </source>
</evidence>
<dbReference type="GO" id="GO:0032588">
    <property type="term" value="C:trans-Golgi network membrane"/>
    <property type="evidence" value="ECO:0007669"/>
    <property type="project" value="TreeGrafter"/>
</dbReference>
<sequence length="220" mass="25191">MFKKSTSSTISPFNNQIYIQPSIHETQSYNEKLEEYKHTPGRPGGGWDFDESQNRSKSSLSPDQIIANPSNPAIRPNHIITSQPLQENPEFSYQNNSSDDYEKSLIDSITTSEGVRIRPSDKDLHQFISKCKYLNPEIVIQLLINLLENPQRSLKALIVIERLAFEYENYVNIIGVNKNLTKIQKAAKNQAGMKIVKNIFSKYNRNVDGTRENTEIINLF</sequence>